<evidence type="ECO:0000256" key="2">
    <source>
        <dbReference type="ARBA" id="ARBA00022448"/>
    </source>
</evidence>
<comment type="subcellular location">
    <subcellularLocation>
        <location evidence="1 8">Cell outer membrane</location>
        <topology evidence="1 8">Multi-pass membrane protein</topology>
    </subcellularLocation>
</comment>
<dbReference type="InterPro" id="IPR023996">
    <property type="entry name" value="TonB-dep_OMP_SusC/RagA"/>
</dbReference>
<evidence type="ECO:0000256" key="9">
    <source>
        <dbReference type="RuleBase" id="RU003357"/>
    </source>
</evidence>
<dbReference type="NCBIfam" id="TIGR04056">
    <property type="entry name" value="OMP_RagA_SusC"/>
    <property type="match status" value="1"/>
</dbReference>
<feature type="domain" description="TonB-dependent receptor plug" evidence="11">
    <location>
        <begin position="212"/>
        <end position="343"/>
    </location>
</feature>
<dbReference type="InterPro" id="IPR000531">
    <property type="entry name" value="Beta-barrel_TonB"/>
</dbReference>
<dbReference type="Gene3D" id="2.170.130.10">
    <property type="entry name" value="TonB-dependent receptor, plug domain"/>
    <property type="match status" value="1"/>
</dbReference>
<reference evidence="13" key="1">
    <citation type="journal article" date="2019" name="Int. J. Syst. Evol. Microbiol.">
        <title>The Global Catalogue of Microorganisms (GCM) 10K type strain sequencing project: providing services to taxonomists for standard genome sequencing and annotation.</title>
        <authorList>
            <consortium name="The Broad Institute Genomics Platform"/>
            <consortium name="The Broad Institute Genome Sequencing Center for Infectious Disease"/>
            <person name="Wu L."/>
            <person name="Ma J."/>
        </authorList>
    </citation>
    <scope>NUCLEOTIDE SEQUENCE [LARGE SCALE GENOMIC DNA]</scope>
    <source>
        <strain evidence="13">KCTC 42255</strain>
    </source>
</reference>
<evidence type="ECO:0000256" key="1">
    <source>
        <dbReference type="ARBA" id="ARBA00004571"/>
    </source>
</evidence>
<evidence type="ECO:0000256" key="7">
    <source>
        <dbReference type="ARBA" id="ARBA00023237"/>
    </source>
</evidence>
<dbReference type="Pfam" id="PF13715">
    <property type="entry name" value="CarbopepD_reg_2"/>
    <property type="match status" value="1"/>
</dbReference>
<dbReference type="RefSeq" id="WP_379043640.1">
    <property type="nucleotide sequence ID" value="NZ_JBHULZ010000009.1"/>
</dbReference>
<dbReference type="Pfam" id="PF00593">
    <property type="entry name" value="TonB_dep_Rec_b-barrel"/>
    <property type="match status" value="1"/>
</dbReference>
<dbReference type="InterPro" id="IPR023997">
    <property type="entry name" value="TonB-dep_OMP_SusC/RagA_CS"/>
</dbReference>
<name>A0ABW5SE59_9FLAO</name>
<keyword evidence="6 8" id="KW-0472">Membrane</keyword>
<evidence type="ECO:0000256" key="8">
    <source>
        <dbReference type="PROSITE-ProRule" id="PRU01360"/>
    </source>
</evidence>
<evidence type="ECO:0000256" key="5">
    <source>
        <dbReference type="ARBA" id="ARBA00023077"/>
    </source>
</evidence>
<evidence type="ECO:0000313" key="13">
    <source>
        <dbReference type="Proteomes" id="UP001597357"/>
    </source>
</evidence>
<keyword evidence="5 9" id="KW-0798">TonB box</keyword>
<dbReference type="Proteomes" id="UP001597357">
    <property type="component" value="Unassembled WGS sequence"/>
</dbReference>
<dbReference type="InterPro" id="IPR039426">
    <property type="entry name" value="TonB-dep_rcpt-like"/>
</dbReference>
<accession>A0ABW5SE59</accession>
<dbReference type="NCBIfam" id="TIGR04057">
    <property type="entry name" value="SusC_RagA_signa"/>
    <property type="match status" value="1"/>
</dbReference>
<sequence length="1164" mass="129284">MKTKLQKLIKLPYLFLGLCLLLPGISTFNSLAAEKSVSAIDLAIRNKTLIEIFETIESQTAYNFIYDTKITQDAAKYNINISHKDIQSVLKQLENLSPYTFRLYQHSISVKYQEEQQLILKGNVRDSQNIPLPGASVLIKSSGVGTTTDFDGNFSLEVSNFPVEIQISYMGFETQLIKLETNRVLEVTLQESDNALSEVVITALGIKREEKKLGYAQQSISNESLTAARPNNWSEALRGKVPGLNINGLSGPVGSQQIVLRGNASLDPSNNAALIVIDGVPIQNEFPGSGASNGYMGGSASNDTPVDFGNAIADLNPEDIASVSVLKGPAAAALYGYQGANGAVIITTKSGKKAKGLGVTFSSNTKIDIIQRWPDWQYTYGQGSGKGSYLKPATDENGNPVAYNDRLYYSYGASEDGNSTGGSSSAFGPKFDGQYYFQYDPELEGQSAERQLWRPYKDNRKDFWRTGVTHTQNVAVQGGGDAGNMRASLTHTKNEWIMPNTGFEQLSLSLNASHRISEKIKMQGVANYRNKTSDNLPGQGYNNHSIAYFMIFQNPNVNLDWYKPIWKKDADQLDMIRPYSSYIDNPYAMAHEIINALDQHAFTGNLNTQIKLSPSLELMLRGSINMYNKNMRQERPYDINRYARGYYRKTNVFKNETNLDFLLTYTKQFKNWNLTGNLGGNRLDYQYLRQDSWAEGLEIPGQYNLVNGTETFTSEYDGFNKVNSLYGLLNIDYRGYLFIDVTARNDWNSMLPKKNQSYFFPSINSGFVFSEVIDLGQSVSFAKLRGSWAQVGGAGQFANRYKTQKYYGRSDFPGAAVAPGSLYNTNLKPEITTSTEFGLDWRMFKSRLKLDLSVYENISKNQILSTPLPQSSGYSNMLINAGKVRNRGVEVLLSATALKSQNFSWNTTLTWSKNEGKVLSLHENAENGQLEMLSSSGAKLMAVEGGSPTALFGRAYLRNEEGQVIYDNKGAPKMTDNSVYIGDTQPKWIAGFINKFTYKNFDLNLVIDGKYGGKIYSHTHHKLTQQGKLKHTLKGRDTGELIGKGVVENPDGSYSENTTPLSIANYYNLHYPLANTEANSFDGSFVKLREISLGYSFGRQFLAKSFLTDLKLSIYGRNLAVISDFPIYDPEVAGIAGGSSMHPGVEVGQMPVPAEYGFNLKVSF</sequence>
<dbReference type="InterPro" id="IPR012910">
    <property type="entry name" value="Plug_dom"/>
</dbReference>
<organism evidence="12 13">
    <name type="scientific">Mesonia sediminis</name>
    <dbReference type="NCBI Taxonomy" id="1703946"/>
    <lineage>
        <taxon>Bacteria</taxon>
        <taxon>Pseudomonadati</taxon>
        <taxon>Bacteroidota</taxon>
        <taxon>Flavobacteriia</taxon>
        <taxon>Flavobacteriales</taxon>
        <taxon>Flavobacteriaceae</taxon>
        <taxon>Mesonia</taxon>
    </lineage>
</organism>
<proteinExistence type="inferred from homology"/>
<dbReference type="InterPro" id="IPR008969">
    <property type="entry name" value="CarboxyPept-like_regulatory"/>
</dbReference>
<evidence type="ECO:0000259" key="11">
    <source>
        <dbReference type="Pfam" id="PF07715"/>
    </source>
</evidence>
<dbReference type="Pfam" id="PF07715">
    <property type="entry name" value="Plug"/>
    <property type="match status" value="1"/>
</dbReference>
<dbReference type="InterPro" id="IPR036942">
    <property type="entry name" value="Beta-barrel_TonB_sf"/>
</dbReference>
<keyword evidence="3 8" id="KW-1134">Transmembrane beta strand</keyword>
<evidence type="ECO:0000256" key="6">
    <source>
        <dbReference type="ARBA" id="ARBA00023136"/>
    </source>
</evidence>
<comment type="caution">
    <text evidence="12">The sequence shown here is derived from an EMBL/GenBank/DDBJ whole genome shotgun (WGS) entry which is preliminary data.</text>
</comment>
<dbReference type="InterPro" id="IPR037066">
    <property type="entry name" value="Plug_dom_sf"/>
</dbReference>
<keyword evidence="13" id="KW-1185">Reference proteome</keyword>
<keyword evidence="7 8" id="KW-0998">Cell outer membrane</keyword>
<evidence type="ECO:0000259" key="10">
    <source>
        <dbReference type="Pfam" id="PF00593"/>
    </source>
</evidence>
<dbReference type="PROSITE" id="PS52016">
    <property type="entry name" value="TONB_DEPENDENT_REC_3"/>
    <property type="match status" value="1"/>
</dbReference>
<dbReference type="Gene3D" id="2.40.170.20">
    <property type="entry name" value="TonB-dependent receptor, beta-barrel domain"/>
    <property type="match status" value="1"/>
</dbReference>
<dbReference type="SUPFAM" id="SSF56935">
    <property type="entry name" value="Porins"/>
    <property type="match status" value="1"/>
</dbReference>
<dbReference type="SUPFAM" id="SSF49464">
    <property type="entry name" value="Carboxypeptidase regulatory domain-like"/>
    <property type="match status" value="1"/>
</dbReference>
<protein>
    <submittedName>
        <fullName evidence="12">SusC/RagA family TonB-linked outer membrane protein</fullName>
    </submittedName>
</protein>
<keyword evidence="2 8" id="KW-0813">Transport</keyword>
<dbReference type="Gene3D" id="2.60.40.1120">
    <property type="entry name" value="Carboxypeptidase-like, regulatory domain"/>
    <property type="match status" value="1"/>
</dbReference>
<dbReference type="EMBL" id="JBHULZ010000009">
    <property type="protein sequence ID" value="MFD2696845.1"/>
    <property type="molecule type" value="Genomic_DNA"/>
</dbReference>
<comment type="similarity">
    <text evidence="8 9">Belongs to the TonB-dependent receptor family.</text>
</comment>
<feature type="domain" description="TonB-dependent receptor-like beta-barrel" evidence="10">
    <location>
        <begin position="541"/>
        <end position="917"/>
    </location>
</feature>
<keyword evidence="4 8" id="KW-0812">Transmembrane</keyword>
<evidence type="ECO:0000256" key="3">
    <source>
        <dbReference type="ARBA" id="ARBA00022452"/>
    </source>
</evidence>
<evidence type="ECO:0000256" key="4">
    <source>
        <dbReference type="ARBA" id="ARBA00022692"/>
    </source>
</evidence>
<gene>
    <name evidence="12" type="ORF">ACFSQ0_02475</name>
</gene>
<evidence type="ECO:0000313" key="12">
    <source>
        <dbReference type="EMBL" id="MFD2696845.1"/>
    </source>
</evidence>